<keyword evidence="2" id="KW-1185">Reference proteome</keyword>
<accession>A0A917ECB3</accession>
<reference evidence="2" key="1">
    <citation type="journal article" date="2019" name="Int. J. Syst. Evol. Microbiol.">
        <title>The Global Catalogue of Microorganisms (GCM) 10K type strain sequencing project: providing services to taxonomists for standard genome sequencing and annotation.</title>
        <authorList>
            <consortium name="The Broad Institute Genomics Platform"/>
            <consortium name="The Broad Institute Genome Sequencing Center for Infectious Disease"/>
            <person name="Wu L."/>
            <person name="Ma J."/>
        </authorList>
    </citation>
    <scope>NUCLEOTIDE SEQUENCE [LARGE SCALE GENOMIC DNA]</scope>
    <source>
        <strain evidence="2">CGMCC 1.12664</strain>
    </source>
</reference>
<dbReference type="RefSeq" id="WP_188476506.1">
    <property type="nucleotide sequence ID" value="NZ_BMFJ01000001.1"/>
</dbReference>
<organism evidence="1 2">
    <name type="scientific">Primorskyibacter flagellatus</name>
    <dbReference type="NCBI Taxonomy" id="1387277"/>
    <lineage>
        <taxon>Bacteria</taxon>
        <taxon>Pseudomonadati</taxon>
        <taxon>Pseudomonadota</taxon>
        <taxon>Alphaproteobacteria</taxon>
        <taxon>Rhodobacterales</taxon>
        <taxon>Roseobacteraceae</taxon>
        <taxon>Primorskyibacter</taxon>
    </lineage>
</organism>
<sequence length="49" mass="5542">MFRILKWLIFIVILGAIGLTAYAYVGPYFGVDFTPPKVEIRKPVVLDAE</sequence>
<dbReference type="AlphaFoldDB" id="A0A917ECB3"/>
<comment type="caution">
    <text evidence="1">The sequence shown here is derived from an EMBL/GenBank/DDBJ whole genome shotgun (WGS) entry which is preliminary data.</text>
</comment>
<protein>
    <submittedName>
        <fullName evidence="1">Uncharacterized protein</fullName>
    </submittedName>
</protein>
<evidence type="ECO:0000313" key="2">
    <source>
        <dbReference type="Proteomes" id="UP000612855"/>
    </source>
</evidence>
<gene>
    <name evidence="1" type="ORF">GCM10011360_09360</name>
</gene>
<proteinExistence type="predicted"/>
<evidence type="ECO:0000313" key="1">
    <source>
        <dbReference type="EMBL" id="GGE22988.1"/>
    </source>
</evidence>
<dbReference type="Proteomes" id="UP000612855">
    <property type="component" value="Unassembled WGS sequence"/>
</dbReference>
<name>A0A917ECB3_9RHOB</name>
<dbReference type="EMBL" id="BMFJ01000001">
    <property type="protein sequence ID" value="GGE22988.1"/>
    <property type="molecule type" value="Genomic_DNA"/>
</dbReference>